<feature type="compositionally biased region" description="Basic residues" evidence="1">
    <location>
        <begin position="53"/>
        <end position="63"/>
    </location>
</feature>
<feature type="compositionally biased region" description="Basic and acidic residues" evidence="1">
    <location>
        <begin position="179"/>
        <end position="200"/>
    </location>
</feature>
<evidence type="ECO:0000256" key="1">
    <source>
        <dbReference type="SAM" id="MobiDB-lite"/>
    </source>
</evidence>
<feature type="compositionally biased region" description="Polar residues" evidence="1">
    <location>
        <begin position="479"/>
        <end position="488"/>
    </location>
</feature>
<dbReference type="PANTHER" id="PTHR36808:SF1">
    <property type="entry name" value="TRANSCRIPTIONAL REGULATOR ATRX-LIKE PROTEIN"/>
    <property type="match status" value="1"/>
</dbReference>
<sequence length="562" mass="64176">MKNADATAASNRSKKNSDEEERSKRKRKAKSNKRRRIRDSSPSSSGSDDGPRARRKRVKRSERRKRDTKNPNKKNKSKKKTSRKRMYRSVSSSSSYSSRSCSTCRGRSSSSEVSRSPPPKVKSRTRSRSRGRRRDVNSERGRSRRRMRTSNGGRRDSRSRSQSCSTCRGSRSISPNGSKDAERRGRSCSEEKYDRIEQPRRLRSVLAMTEGRMELEVGLDGKDEHRDKIIQAYDDFDRYDERWRSDTYEQFHEKNAIDDRTFGKGEELVETNTDKQTIENTDKQNAIDDKTFGKGEELVETNTDKQTIENADGSGDGLTWKKSDNSGGSEAVDLESKLRQKALENFKKFRRSLSTSTRSIGCQEDKPSQSQCGNEAEDAFKSLDEKFDGSLERQESIQEEIKPSKPRVRSVVSVPAEEDVSNHAISRFSCNESSVKVNNSGSDSSNKVRSNLDQLKRNEETSNEISFQSTSPIKDKQENTTAEPGNSTVCEADQCNTIRQPTSQLLAHHKIENESEKKEEDTGSEFQQKTFSRMRDGELVQVRYKVYIPKKTPALARRQLRR</sequence>
<feature type="compositionally biased region" description="Basic and acidic residues" evidence="1">
    <location>
        <begin position="255"/>
        <end position="307"/>
    </location>
</feature>
<dbReference type="AlphaFoldDB" id="A0AAQ3K9Y1"/>
<feature type="region of interest" description="Disordered" evidence="1">
    <location>
        <begin position="255"/>
        <end position="333"/>
    </location>
</feature>
<feature type="compositionally biased region" description="Basic residues" evidence="1">
    <location>
        <begin position="121"/>
        <end position="133"/>
    </location>
</feature>
<feature type="compositionally biased region" description="Low complexity" evidence="1">
    <location>
        <begin position="160"/>
        <end position="172"/>
    </location>
</feature>
<dbReference type="EMBL" id="CP136893">
    <property type="protein sequence ID" value="WOL04938.1"/>
    <property type="molecule type" value="Genomic_DNA"/>
</dbReference>
<dbReference type="Proteomes" id="UP001327560">
    <property type="component" value="Chromosome 4"/>
</dbReference>
<proteinExistence type="predicted"/>
<accession>A0AAQ3K9Y1</accession>
<name>A0AAQ3K9Y1_9LILI</name>
<evidence type="ECO:0000313" key="2">
    <source>
        <dbReference type="EMBL" id="WOL04938.1"/>
    </source>
</evidence>
<feature type="compositionally biased region" description="Polar residues" evidence="1">
    <location>
        <begin position="431"/>
        <end position="453"/>
    </location>
</feature>
<evidence type="ECO:0000313" key="3">
    <source>
        <dbReference type="Proteomes" id="UP001327560"/>
    </source>
</evidence>
<reference evidence="2 3" key="1">
    <citation type="submission" date="2023-10" db="EMBL/GenBank/DDBJ databases">
        <title>Chromosome-scale genome assembly provides insights into flower coloration mechanisms of Canna indica.</title>
        <authorList>
            <person name="Li C."/>
        </authorList>
    </citation>
    <scope>NUCLEOTIDE SEQUENCE [LARGE SCALE GENOMIC DNA]</scope>
    <source>
        <tissue evidence="2">Flower</tissue>
    </source>
</reference>
<dbReference type="PANTHER" id="PTHR36808">
    <property type="entry name" value="TRANSCRIPTIONAL REGULATOR ATRX-LIKE PROTEIN"/>
    <property type="match status" value="1"/>
</dbReference>
<keyword evidence="3" id="KW-1185">Reference proteome</keyword>
<feature type="region of interest" description="Disordered" evidence="1">
    <location>
        <begin position="1"/>
        <end position="200"/>
    </location>
</feature>
<feature type="region of interest" description="Disordered" evidence="1">
    <location>
        <begin position="389"/>
        <end position="418"/>
    </location>
</feature>
<feature type="region of interest" description="Disordered" evidence="1">
    <location>
        <begin position="431"/>
        <end position="488"/>
    </location>
</feature>
<gene>
    <name evidence="2" type="ORF">Cni_G13661</name>
</gene>
<feature type="region of interest" description="Disordered" evidence="1">
    <location>
        <begin position="501"/>
        <end position="534"/>
    </location>
</feature>
<feature type="region of interest" description="Disordered" evidence="1">
    <location>
        <begin position="353"/>
        <end position="375"/>
    </location>
</feature>
<organism evidence="2 3">
    <name type="scientific">Canna indica</name>
    <name type="common">Indian-shot</name>
    <dbReference type="NCBI Taxonomy" id="4628"/>
    <lineage>
        <taxon>Eukaryota</taxon>
        <taxon>Viridiplantae</taxon>
        <taxon>Streptophyta</taxon>
        <taxon>Embryophyta</taxon>
        <taxon>Tracheophyta</taxon>
        <taxon>Spermatophyta</taxon>
        <taxon>Magnoliopsida</taxon>
        <taxon>Liliopsida</taxon>
        <taxon>Zingiberales</taxon>
        <taxon>Cannaceae</taxon>
        <taxon>Canna</taxon>
    </lineage>
</organism>
<feature type="compositionally biased region" description="Basic and acidic residues" evidence="1">
    <location>
        <begin position="389"/>
        <end position="403"/>
    </location>
</feature>
<feature type="compositionally biased region" description="Polar residues" evidence="1">
    <location>
        <begin position="463"/>
        <end position="472"/>
    </location>
</feature>
<feature type="compositionally biased region" description="Basic residues" evidence="1">
    <location>
        <begin position="24"/>
        <end position="37"/>
    </location>
</feature>
<feature type="compositionally biased region" description="Basic and acidic residues" evidence="1">
    <location>
        <begin position="509"/>
        <end position="521"/>
    </location>
</feature>
<protein>
    <submittedName>
        <fullName evidence="2">Uncharacterized protein</fullName>
    </submittedName>
</protein>
<feature type="compositionally biased region" description="Low complexity" evidence="1">
    <location>
        <begin position="88"/>
        <end position="115"/>
    </location>
</feature>
<feature type="compositionally biased region" description="Basic residues" evidence="1">
    <location>
        <begin position="71"/>
        <end position="87"/>
    </location>
</feature>